<dbReference type="SUPFAM" id="SSF54523">
    <property type="entry name" value="Pili subunits"/>
    <property type="match status" value="1"/>
</dbReference>
<evidence type="ECO:0000256" key="8">
    <source>
        <dbReference type="SAM" id="Phobius"/>
    </source>
</evidence>
<evidence type="ECO:0000256" key="2">
    <source>
        <dbReference type="ARBA" id="ARBA00022475"/>
    </source>
</evidence>
<keyword evidence="6 8" id="KW-1133">Transmembrane helix</keyword>
<evidence type="ECO:0000256" key="6">
    <source>
        <dbReference type="ARBA" id="ARBA00022989"/>
    </source>
</evidence>
<protein>
    <recommendedName>
        <fullName evidence="9">General secretion pathway GspH domain-containing protein</fullName>
    </recommendedName>
</protein>
<evidence type="ECO:0000256" key="1">
    <source>
        <dbReference type="ARBA" id="ARBA00004377"/>
    </source>
</evidence>
<accession>A0A0F9UZY5</accession>
<evidence type="ECO:0000256" key="4">
    <source>
        <dbReference type="ARBA" id="ARBA00022519"/>
    </source>
</evidence>
<dbReference type="InterPro" id="IPR012902">
    <property type="entry name" value="N_methyl_site"/>
</dbReference>
<dbReference type="PROSITE" id="PS00409">
    <property type="entry name" value="PROKAR_NTER_METHYL"/>
    <property type="match status" value="1"/>
</dbReference>
<keyword evidence="7 8" id="KW-0472">Membrane</keyword>
<sequence>MTSTTGPRDDGRARGFTLLELIAVLVLITTVLAIAAPSLRNFAGGRQTADAAAKVLAVTKMARSQAAAEGCVYRLNFSADTKTYWLTRQRAGVFVRLDTEPGRRFELPEAVSVDLQSVSQDGEMSYVQFYPNGRSDQATITLTGSRDSVFVVACPSAAEPFRILSSAQAQDHD</sequence>
<name>A0A0F9UZY5_9ZZZZ</name>
<keyword evidence="4" id="KW-0997">Cell inner membrane</keyword>
<reference evidence="10" key="1">
    <citation type="journal article" date="2015" name="Nature">
        <title>Complex archaea that bridge the gap between prokaryotes and eukaryotes.</title>
        <authorList>
            <person name="Spang A."/>
            <person name="Saw J.H."/>
            <person name="Jorgensen S.L."/>
            <person name="Zaremba-Niedzwiedzka K."/>
            <person name="Martijn J."/>
            <person name="Lind A.E."/>
            <person name="van Eijk R."/>
            <person name="Schleper C."/>
            <person name="Guy L."/>
            <person name="Ettema T.J."/>
        </authorList>
    </citation>
    <scope>NUCLEOTIDE SEQUENCE</scope>
</reference>
<gene>
    <name evidence="10" type="ORF">LCGC14_0467610</name>
</gene>
<evidence type="ECO:0000256" key="3">
    <source>
        <dbReference type="ARBA" id="ARBA00022481"/>
    </source>
</evidence>
<dbReference type="AlphaFoldDB" id="A0A0F9UZY5"/>
<dbReference type="EMBL" id="LAZR01000489">
    <property type="protein sequence ID" value="KKN66821.1"/>
    <property type="molecule type" value="Genomic_DNA"/>
</dbReference>
<dbReference type="GO" id="GO:0015627">
    <property type="term" value="C:type II protein secretion system complex"/>
    <property type="evidence" value="ECO:0007669"/>
    <property type="project" value="InterPro"/>
</dbReference>
<evidence type="ECO:0000256" key="5">
    <source>
        <dbReference type="ARBA" id="ARBA00022692"/>
    </source>
</evidence>
<keyword evidence="5 8" id="KW-0812">Transmembrane</keyword>
<evidence type="ECO:0000259" key="9">
    <source>
        <dbReference type="Pfam" id="PF12019"/>
    </source>
</evidence>
<dbReference type="Pfam" id="PF07963">
    <property type="entry name" value="N_methyl"/>
    <property type="match status" value="1"/>
</dbReference>
<dbReference type="InterPro" id="IPR045584">
    <property type="entry name" value="Pilin-like"/>
</dbReference>
<dbReference type="GO" id="GO:0015628">
    <property type="term" value="P:protein secretion by the type II secretion system"/>
    <property type="evidence" value="ECO:0007669"/>
    <property type="project" value="InterPro"/>
</dbReference>
<keyword evidence="2" id="KW-1003">Cell membrane</keyword>
<feature type="transmembrane region" description="Helical" evidence="8">
    <location>
        <begin position="16"/>
        <end position="36"/>
    </location>
</feature>
<dbReference type="GO" id="GO:0005886">
    <property type="term" value="C:plasma membrane"/>
    <property type="evidence" value="ECO:0007669"/>
    <property type="project" value="UniProtKB-SubCell"/>
</dbReference>
<keyword evidence="3" id="KW-0488">Methylation</keyword>
<comment type="subcellular location">
    <subcellularLocation>
        <location evidence="1">Cell inner membrane</location>
        <topology evidence="1">Single-pass membrane protein</topology>
    </subcellularLocation>
</comment>
<dbReference type="InterPro" id="IPR022346">
    <property type="entry name" value="T2SS_GspH"/>
</dbReference>
<organism evidence="10">
    <name type="scientific">marine sediment metagenome</name>
    <dbReference type="NCBI Taxonomy" id="412755"/>
    <lineage>
        <taxon>unclassified sequences</taxon>
        <taxon>metagenomes</taxon>
        <taxon>ecological metagenomes</taxon>
    </lineage>
</organism>
<evidence type="ECO:0000313" key="10">
    <source>
        <dbReference type="EMBL" id="KKN66821.1"/>
    </source>
</evidence>
<proteinExistence type="predicted"/>
<feature type="domain" description="General secretion pathway GspH" evidence="9">
    <location>
        <begin position="51"/>
        <end position="147"/>
    </location>
</feature>
<dbReference type="Pfam" id="PF12019">
    <property type="entry name" value="GspH"/>
    <property type="match status" value="1"/>
</dbReference>
<comment type="caution">
    <text evidence="10">The sequence shown here is derived from an EMBL/GenBank/DDBJ whole genome shotgun (WGS) entry which is preliminary data.</text>
</comment>
<dbReference type="Gene3D" id="3.30.700.10">
    <property type="entry name" value="Glycoprotein, Type 4 Pilin"/>
    <property type="match status" value="1"/>
</dbReference>
<dbReference type="NCBIfam" id="TIGR02532">
    <property type="entry name" value="IV_pilin_GFxxxE"/>
    <property type="match status" value="1"/>
</dbReference>
<evidence type="ECO:0000256" key="7">
    <source>
        <dbReference type="ARBA" id="ARBA00023136"/>
    </source>
</evidence>